<accession>A0AAW1THL4</accession>
<dbReference type="AlphaFoldDB" id="A0AAW1THL4"/>
<reference evidence="1 2" key="1">
    <citation type="journal article" date="2024" name="Nat. Commun.">
        <title>Phylogenomics reveals the evolutionary origins of lichenization in chlorophyte algae.</title>
        <authorList>
            <person name="Puginier C."/>
            <person name="Libourel C."/>
            <person name="Otte J."/>
            <person name="Skaloud P."/>
            <person name="Haon M."/>
            <person name="Grisel S."/>
            <person name="Petersen M."/>
            <person name="Berrin J.G."/>
            <person name="Delaux P.M."/>
            <person name="Dal Grande F."/>
            <person name="Keller J."/>
        </authorList>
    </citation>
    <scope>NUCLEOTIDE SEQUENCE [LARGE SCALE GENOMIC DNA]</scope>
    <source>
        <strain evidence="1 2">SAG 2523</strain>
    </source>
</reference>
<evidence type="ECO:0000313" key="1">
    <source>
        <dbReference type="EMBL" id="KAK9867965.1"/>
    </source>
</evidence>
<comment type="caution">
    <text evidence="1">The sequence shown here is derived from an EMBL/GenBank/DDBJ whole genome shotgun (WGS) entry which is preliminary data.</text>
</comment>
<name>A0AAW1THL4_9CHLO</name>
<gene>
    <name evidence="1" type="ORF">WJX84_009105</name>
</gene>
<keyword evidence="2" id="KW-1185">Reference proteome</keyword>
<organism evidence="1 2">
    <name type="scientific">Apatococcus fuscideae</name>
    <dbReference type="NCBI Taxonomy" id="2026836"/>
    <lineage>
        <taxon>Eukaryota</taxon>
        <taxon>Viridiplantae</taxon>
        <taxon>Chlorophyta</taxon>
        <taxon>core chlorophytes</taxon>
        <taxon>Trebouxiophyceae</taxon>
        <taxon>Chlorellales</taxon>
        <taxon>Chlorellaceae</taxon>
        <taxon>Apatococcus</taxon>
    </lineage>
</organism>
<sequence length="106" mass="11174">MLRQLAQELGAKARAERLDAAVLAQSNELPPGKSTTAKSGCLTIRAQLGGSGLQLLPAFSKLSGFDQVGPRREHSGDQPGIPWAAKAALVRAVLRHDIIHLAKDGT</sequence>
<dbReference type="Proteomes" id="UP001485043">
    <property type="component" value="Unassembled WGS sequence"/>
</dbReference>
<dbReference type="EMBL" id="JALJOV010000053">
    <property type="protein sequence ID" value="KAK9867965.1"/>
    <property type="molecule type" value="Genomic_DNA"/>
</dbReference>
<evidence type="ECO:0000313" key="2">
    <source>
        <dbReference type="Proteomes" id="UP001485043"/>
    </source>
</evidence>
<proteinExistence type="predicted"/>
<protein>
    <submittedName>
        <fullName evidence="1">Uncharacterized protein</fullName>
    </submittedName>
</protein>